<gene>
    <name evidence="2" type="ORF">MGWOODY_Smn2739</name>
</gene>
<dbReference type="InterPro" id="IPR051470">
    <property type="entry name" value="Thiol:disulfide_interchange"/>
</dbReference>
<protein>
    <submittedName>
        <fullName evidence="2">Thiol:disulfide interchange protein DsbC</fullName>
    </submittedName>
</protein>
<dbReference type="InterPro" id="IPR013766">
    <property type="entry name" value="Thioredoxin_domain"/>
</dbReference>
<accession>A0A161KFM3</accession>
<dbReference type="PROSITE" id="PS51352">
    <property type="entry name" value="THIOREDOXIN_2"/>
    <property type="match status" value="1"/>
</dbReference>
<dbReference type="Pfam" id="PF13098">
    <property type="entry name" value="Thioredoxin_2"/>
    <property type="match status" value="1"/>
</dbReference>
<dbReference type="InterPro" id="IPR033954">
    <property type="entry name" value="DiS-bond_Isoase_DsbC/G"/>
</dbReference>
<dbReference type="PANTHER" id="PTHR35272:SF3">
    <property type="entry name" value="THIOL:DISULFIDE INTERCHANGE PROTEIN DSBC"/>
    <property type="match status" value="1"/>
</dbReference>
<sequence length="256" mass="26837">MLPGGAQAQAAPVTGAGETSITRGLSALGTAAEAAERQLHQSFANLQFEDFGPAPVKGPIYQANAGGRIIYYAPESEHLLFASIYDKNGINLTALTQEQGASKRLKAIDPTKALAIGPAGAPTVIEFTDPDCPYCQALERFWNTKAVEGKKVRRLVFFVSGIHPSAAAKAEHILCSSDKEAAFRAAYAGQTPPVFRQCAEGHARVEADAALVAKIGITGTPTLIVDGKLVSGFQQGELEAFLDRQGASKASPGADN</sequence>
<name>A0A161KFM3_9ZZZZ</name>
<feature type="domain" description="Thioredoxin" evidence="1">
    <location>
        <begin position="94"/>
        <end position="247"/>
    </location>
</feature>
<organism evidence="2">
    <name type="scientific">hydrothermal vent metagenome</name>
    <dbReference type="NCBI Taxonomy" id="652676"/>
    <lineage>
        <taxon>unclassified sequences</taxon>
        <taxon>metagenomes</taxon>
        <taxon>ecological metagenomes</taxon>
    </lineage>
</organism>
<dbReference type="PANTHER" id="PTHR35272">
    <property type="entry name" value="THIOL:DISULFIDE INTERCHANGE PROTEIN DSBC-RELATED"/>
    <property type="match status" value="1"/>
</dbReference>
<dbReference type="EMBL" id="CZQE01000299">
    <property type="protein sequence ID" value="CUS45772.1"/>
    <property type="molecule type" value="Genomic_DNA"/>
</dbReference>
<dbReference type="CDD" id="cd03020">
    <property type="entry name" value="DsbA_DsbC_DsbG"/>
    <property type="match status" value="1"/>
</dbReference>
<dbReference type="SUPFAM" id="SSF52833">
    <property type="entry name" value="Thioredoxin-like"/>
    <property type="match status" value="1"/>
</dbReference>
<dbReference type="InterPro" id="IPR018950">
    <property type="entry name" value="DiS-bond_isomerase_DsbC/G_N"/>
</dbReference>
<dbReference type="InterPro" id="IPR036249">
    <property type="entry name" value="Thioredoxin-like_sf"/>
</dbReference>
<dbReference type="Pfam" id="PF10411">
    <property type="entry name" value="DsbC_N"/>
    <property type="match status" value="1"/>
</dbReference>
<dbReference type="AlphaFoldDB" id="A0A161KFM3"/>
<evidence type="ECO:0000259" key="1">
    <source>
        <dbReference type="PROSITE" id="PS51352"/>
    </source>
</evidence>
<proteinExistence type="predicted"/>
<dbReference type="InterPro" id="IPR012336">
    <property type="entry name" value="Thioredoxin-like_fold"/>
</dbReference>
<reference evidence="2" key="1">
    <citation type="submission" date="2015-10" db="EMBL/GenBank/DDBJ databases">
        <authorList>
            <person name="Gilbert D.G."/>
        </authorList>
    </citation>
    <scope>NUCLEOTIDE SEQUENCE</scope>
</reference>
<evidence type="ECO:0000313" key="2">
    <source>
        <dbReference type="EMBL" id="CUS45772.1"/>
    </source>
</evidence>
<dbReference type="Gene3D" id="3.40.30.10">
    <property type="entry name" value="Glutaredoxin"/>
    <property type="match status" value="1"/>
</dbReference>